<dbReference type="PROSITE" id="PS50850">
    <property type="entry name" value="MFS"/>
    <property type="match status" value="1"/>
</dbReference>
<keyword evidence="3 4" id="KW-0472">Membrane</keyword>
<accession>A0A9J9HAI0</accession>
<dbReference type="Gene3D" id="1.20.1250.20">
    <property type="entry name" value="MFS general substrate transporter like domains"/>
    <property type="match status" value="2"/>
</dbReference>
<dbReference type="AlphaFoldDB" id="A0A9J9HAI0"/>
<dbReference type="Proteomes" id="UP000001989">
    <property type="component" value="Chromosome"/>
</dbReference>
<feature type="transmembrane region" description="Helical" evidence="4">
    <location>
        <begin position="254"/>
        <end position="274"/>
    </location>
</feature>
<dbReference type="InterPro" id="IPR050327">
    <property type="entry name" value="Proton-linked_MCT"/>
</dbReference>
<sequence length="401" mass="41887">MSGASEMRDGWRILAGCFVGVSASFASLFFYTSGIFLKPVAETFGWTRGEISLSSIAVLVGNVLAFPVAGRLVDRFGERRVAFLSTLGLGLSFCLLAVLTTGLWIYLILLTLLCCLSSGGNLIPYNRLLTQHFCRLRGLAFGIALGGTSFGAAILPVYLAPYVAEHGWRAGYLLLGGLTVPLALLTFWLIGRPAADTVMSPRDAGLHWSEVVRHRAFRSIGTIVFLAAAAVLGTTLHVIAMLTDQGMTAAEAGALASGLGVAVLAGRVGAGYLLDRWDAGVVTAVLLALVATGMGALATGRPEMILPAILLVGLGVGTEGDILAYLLGRRFPVRNFGTVYGTILSVHAFGAGLGGFVAGALFDLFGSYQVWLSCAAAMLLVAASIAWLTERSVRPLAASAA</sequence>
<feature type="transmembrane region" description="Helical" evidence="4">
    <location>
        <begin position="138"/>
        <end position="159"/>
    </location>
</feature>
<feature type="transmembrane region" description="Helical" evidence="4">
    <location>
        <begin position="105"/>
        <end position="126"/>
    </location>
</feature>
<dbReference type="KEGG" id="swi:Swit_1554"/>
<keyword evidence="7" id="KW-1185">Reference proteome</keyword>
<keyword evidence="2 4" id="KW-1133">Transmembrane helix</keyword>
<protein>
    <submittedName>
        <fullName evidence="6">Major facilitator superfamily MFS_1</fullName>
    </submittedName>
</protein>
<feature type="transmembrane region" description="Helical" evidence="4">
    <location>
        <begin position="223"/>
        <end position="242"/>
    </location>
</feature>
<dbReference type="InterPro" id="IPR011701">
    <property type="entry name" value="MFS"/>
</dbReference>
<dbReference type="InterPro" id="IPR036259">
    <property type="entry name" value="MFS_trans_sf"/>
</dbReference>
<evidence type="ECO:0000256" key="2">
    <source>
        <dbReference type="ARBA" id="ARBA00022989"/>
    </source>
</evidence>
<evidence type="ECO:0000256" key="3">
    <source>
        <dbReference type="ARBA" id="ARBA00023136"/>
    </source>
</evidence>
<dbReference type="PANTHER" id="PTHR11360:SF290">
    <property type="entry name" value="MONOCARBOXYLATE MFS PERMEASE"/>
    <property type="match status" value="1"/>
</dbReference>
<dbReference type="GO" id="GO:0022857">
    <property type="term" value="F:transmembrane transporter activity"/>
    <property type="evidence" value="ECO:0007669"/>
    <property type="project" value="InterPro"/>
</dbReference>
<evidence type="ECO:0000313" key="6">
    <source>
        <dbReference type="EMBL" id="ABQ67917.1"/>
    </source>
</evidence>
<feature type="transmembrane region" description="Helical" evidence="4">
    <location>
        <begin position="281"/>
        <end position="298"/>
    </location>
</feature>
<feature type="transmembrane region" description="Helical" evidence="4">
    <location>
        <begin position="171"/>
        <end position="190"/>
    </location>
</feature>
<feature type="domain" description="Major facilitator superfamily (MFS) profile" evidence="5">
    <location>
        <begin position="13"/>
        <end position="393"/>
    </location>
</feature>
<gene>
    <name evidence="6" type="ordered locus">Swit_1554</name>
</gene>
<reference evidence="6 7" key="1">
    <citation type="journal article" date="2010" name="J. Bacteriol.">
        <title>Genome sequence of the dioxin-mineralizing bacterium Sphingomonas wittichii RW1.</title>
        <authorList>
            <person name="Miller T.R."/>
            <person name="Delcher A.L."/>
            <person name="Salzberg S.L."/>
            <person name="Saunders E."/>
            <person name="Detter J.C."/>
            <person name="Halden R.U."/>
        </authorList>
    </citation>
    <scope>NUCLEOTIDE SEQUENCE [LARGE SCALE GENOMIC DNA]</scope>
    <source>
        <strain evidence="7">DSM 6014 / CCUG 31198 / JCM 15750 / NBRC 105917 / EY 4224 / RW1</strain>
    </source>
</reference>
<evidence type="ECO:0000256" key="4">
    <source>
        <dbReference type="SAM" id="Phobius"/>
    </source>
</evidence>
<name>A0A9J9HAI0_RHIWR</name>
<feature type="transmembrane region" description="Helical" evidence="4">
    <location>
        <begin position="368"/>
        <end position="388"/>
    </location>
</feature>
<dbReference type="PANTHER" id="PTHR11360">
    <property type="entry name" value="MONOCARBOXYLATE TRANSPORTER"/>
    <property type="match status" value="1"/>
</dbReference>
<feature type="transmembrane region" description="Helical" evidence="4">
    <location>
        <begin position="81"/>
        <end position="99"/>
    </location>
</feature>
<dbReference type="Pfam" id="PF07690">
    <property type="entry name" value="MFS_1"/>
    <property type="match status" value="1"/>
</dbReference>
<feature type="transmembrane region" description="Helical" evidence="4">
    <location>
        <begin position="51"/>
        <end position="69"/>
    </location>
</feature>
<evidence type="ECO:0000259" key="5">
    <source>
        <dbReference type="PROSITE" id="PS50850"/>
    </source>
</evidence>
<evidence type="ECO:0000256" key="1">
    <source>
        <dbReference type="ARBA" id="ARBA00022692"/>
    </source>
</evidence>
<organism evidence="6 7">
    <name type="scientific">Rhizorhabdus wittichii (strain DSM 6014 / CCUG 31198 / JCM 15750 / NBRC 105917 / EY 4224 / RW1)</name>
    <name type="common">Sphingomonas wittichii</name>
    <dbReference type="NCBI Taxonomy" id="392499"/>
    <lineage>
        <taxon>Bacteria</taxon>
        <taxon>Pseudomonadati</taxon>
        <taxon>Pseudomonadota</taxon>
        <taxon>Alphaproteobacteria</taxon>
        <taxon>Sphingomonadales</taxon>
        <taxon>Sphingomonadaceae</taxon>
        <taxon>Rhizorhabdus</taxon>
    </lineage>
</organism>
<dbReference type="InterPro" id="IPR020846">
    <property type="entry name" value="MFS_dom"/>
</dbReference>
<feature type="transmembrane region" description="Helical" evidence="4">
    <location>
        <begin position="304"/>
        <end position="327"/>
    </location>
</feature>
<keyword evidence="1 4" id="KW-0812">Transmembrane</keyword>
<feature type="transmembrane region" description="Helical" evidence="4">
    <location>
        <begin position="12"/>
        <end position="31"/>
    </location>
</feature>
<proteinExistence type="predicted"/>
<dbReference type="SUPFAM" id="SSF103473">
    <property type="entry name" value="MFS general substrate transporter"/>
    <property type="match status" value="1"/>
</dbReference>
<feature type="transmembrane region" description="Helical" evidence="4">
    <location>
        <begin position="339"/>
        <end position="362"/>
    </location>
</feature>
<evidence type="ECO:0000313" key="7">
    <source>
        <dbReference type="Proteomes" id="UP000001989"/>
    </source>
</evidence>
<dbReference type="EMBL" id="CP000699">
    <property type="protein sequence ID" value="ABQ67917.1"/>
    <property type="molecule type" value="Genomic_DNA"/>
</dbReference>